<name>A0AAD9TXU4_9ROSI</name>
<gene>
    <name evidence="2" type="ORF">Ddye_019390</name>
</gene>
<accession>A0AAD9TXU4</accession>
<feature type="compositionally biased region" description="Low complexity" evidence="1">
    <location>
        <begin position="83"/>
        <end position="92"/>
    </location>
</feature>
<feature type="compositionally biased region" description="Polar residues" evidence="1">
    <location>
        <begin position="13"/>
        <end position="27"/>
    </location>
</feature>
<evidence type="ECO:0000256" key="1">
    <source>
        <dbReference type="SAM" id="MobiDB-lite"/>
    </source>
</evidence>
<proteinExistence type="predicted"/>
<dbReference type="AlphaFoldDB" id="A0AAD9TXU4"/>
<feature type="region of interest" description="Disordered" evidence="1">
    <location>
        <begin position="71"/>
        <end position="92"/>
    </location>
</feature>
<comment type="caution">
    <text evidence="2">The sequence shown here is derived from an EMBL/GenBank/DDBJ whole genome shotgun (WGS) entry which is preliminary data.</text>
</comment>
<protein>
    <submittedName>
        <fullName evidence="2">Uncharacterized protein</fullName>
    </submittedName>
</protein>
<feature type="region of interest" description="Disordered" evidence="1">
    <location>
        <begin position="1"/>
        <end position="27"/>
    </location>
</feature>
<evidence type="ECO:0000313" key="3">
    <source>
        <dbReference type="Proteomes" id="UP001280121"/>
    </source>
</evidence>
<sequence>MMASSTAPPSPSGINFTTGNSSYTSSLVTTTAPPSPIFTFQPSPSPISTTAFNIPAFGEYNRSSFGGFPASQRPPFTFPNPSPSSGFFVLNQ</sequence>
<reference evidence="2" key="1">
    <citation type="journal article" date="2023" name="Plant J.">
        <title>Genome sequences and population genomics provide insights into the demographic history, inbreeding, and mutation load of two 'living fossil' tree species of Dipteronia.</title>
        <authorList>
            <person name="Feng Y."/>
            <person name="Comes H.P."/>
            <person name="Chen J."/>
            <person name="Zhu S."/>
            <person name="Lu R."/>
            <person name="Zhang X."/>
            <person name="Li P."/>
            <person name="Qiu J."/>
            <person name="Olsen K.M."/>
            <person name="Qiu Y."/>
        </authorList>
    </citation>
    <scope>NUCLEOTIDE SEQUENCE</scope>
    <source>
        <strain evidence="2">KIB01</strain>
    </source>
</reference>
<evidence type="ECO:0000313" key="2">
    <source>
        <dbReference type="EMBL" id="KAK2644195.1"/>
    </source>
</evidence>
<organism evidence="2 3">
    <name type="scientific">Dipteronia dyeriana</name>
    <dbReference type="NCBI Taxonomy" id="168575"/>
    <lineage>
        <taxon>Eukaryota</taxon>
        <taxon>Viridiplantae</taxon>
        <taxon>Streptophyta</taxon>
        <taxon>Embryophyta</taxon>
        <taxon>Tracheophyta</taxon>
        <taxon>Spermatophyta</taxon>
        <taxon>Magnoliopsida</taxon>
        <taxon>eudicotyledons</taxon>
        <taxon>Gunneridae</taxon>
        <taxon>Pentapetalae</taxon>
        <taxon>rosids</taxon>
        <taxon>malvids</taxon>
        <taxon>Sapindales</taxon>
        <taxon>Sapindaceae</taxon>
        <taxon>Hippocastanoideae</taxon>
        <taxon>Acereae</taxon>
        <taxon>Dipteronia</taxon>
    </lineage>
</organism>
<dbReference type="EMBL" id="JANJYI010000006">
    <property type="protein sequence ID" value="KAK2644195.1"/>
    <property type="molecule type" value="Genomic_DNA"/>
</dbReference>
<dbReference type="Proteomes" id="UP001280121">
    <property type="component" value="Unassembled WGS sequence"/>
</dbReference>
<keyword evidence="3" id="KW-1185">Reference proteome</keyword>